<accession>A0A9D4G9G3</accession>
<comment type="caution">
    <text evidence="1">The sequence shown here is derived from an EMBL/GenBank/DDBJ whole genome shotgun (WGS) entry which is preliminary data.</text>
</comment>
<proteinExistence type="predicted"/>
<gene>
    <name evidence="1" type="ORF">DPMN_141165</name>
</gene>
<reference evidence="1" key="2">
    <citation type="submission" date="2020-11" db="EMBL/GenBank/DDBJ databases">
        <authorList>
            <person name="McCartney M.A."/>
            <person name="Auch B."/>
            <person name="Kono T."/>
            <person name="Mallez S."/>
            <person name="Becker A."/>
            <person name="Gohl D.M."/>
            <person name="Silverstein K.A.T."/>
            <person name="Koren S."/>
            <person name="Bechman K.B."/>
            <person name="Herman A."/>
            <person name="Abrahante J.E."/>
            <person name="Garbe J."/>
        </authorList>
    </citation>
    <scope>NUCLEOTIDE SEQUENCE</scope>
    <source>
        <strain evidence="1">Duluth1</strain>
        <tissue evidence="1">Whole animal</tissue>
    </source>
</reference>
<evidence type="ECO:0000313" key="1">
    <source>
        <dbReference type="EMBL" id="KAH3812727.1"/>
    </source>
</evidence>
<dbReference type="EMBL" id="JAIWYP010000006">
    <property type="protein sequence ID" value="KAH3812727.1"/>
    <property type="molecule type" value="Genomic_DNA"/>
</dbReference>
<dbReference type="Proteomes" id="UP000828390">
    <property type="component" value="Unassembled WGS sequence"/>
</dbReference>
<sequence length="112" mass="12507">MRNSSLTKLPRLMFGKRDVGIAFVQNIIMLRICCRTELFNDVDFLRQEVKGEELEVKGGEGSFWTGAPAGRTGAVAGPTRYQCWCSAENNNNTVGDRNLLQFILQSITNYAS</sequence>
<protein>
    <submittedName>
        <fullName evidence="1">Uncharacterized protein</fullName>
    </submittedName>
</protein>
<keyword evidence="2" id="KW-1185">Reference proteome</keyword>
<dbReference type="AlphaFoldDB" id="A0A9D4G9G3"/>
<evidence type="ECO:0000313" key="2">
    <source>
        <dbReference type="Proteomes" id="UP000828390"/>
    </source>
</evidence>
<reference evidence="1" key="1">
    <citation type="journal article" date="2019" name="bioRxiv">
        <title>The Genome of the Zebra Mussel, Dreissena polymorpha: A Resource for Invasive Species Research.</title>
        <authorList>
            <person name="McCartney M.A."/>
            <person name="Auch B."/>
            <person name="Kono T."/>
            <person name="Mallez S."/>
            <person name="Zhang Y."/>
            <person name="Obille A."/>
            <person name="Becker A."/>
            <person name="Abrahante J.E."/>
            <person name="Garbe J."/>
            <person name="Badalamenti J.P."/>
            <person name="Herman A."/>
            <person name="Mangelson H."/>
            <person name="Liachko I."/>
            <person name="Sullivan S."/>
            <person name="Sone E.D."/>
            <person name="Koren S."/>
            <person name="Silverstein K.A.T."/>
            <person name="Beckman K.B."/>
            <person name="Gohl D.M."/>
        </authorList>
    </citation>
    <scope>NUCLEOTIDE SEQUENCE</scope>
    <source>
        <strain evidence="1">Duluth1</strain>
        <tissue evidence="1">Whole animal</tissue>
    </source>
</reference>
<organism evidence="1 2">
    <name type="scientific">Dreissena polymorpha</name>
    <name type="common">Zebra mussel</name>
    <name type="synonym">Mytilus polymorpha</name>
    <dbReference type="NCBI Taxonomy" id="45954"/>
    <lineage>
        <taxon>Eukaryota</taxon>
        <taxon>Metazoa</taxon>
        <taxon>Spiralia</taxon>
        <taxon>Lophotrochozoa</taxon>
        <taxon>Mollusca</taxon>
        <taxon>Bivalvia</taxon>
        <taxon>Autobranchia</taxon>
        <taxon>Heteroconchia</taxon>
        <taxon>Euheterodonta</taxon>
        <taxon>Imparidentia</taxon>
        <taxon>Neoheterodontei</taxon>
        <taxon>Myida</taxon>
        <taxon>Dreissenoidea</taxon>
        <taxon>Dreissenidae</taxon>
        <taxon>Dreissena</taxon>
    </lineage>
</organism>
<name>A0A9D4G9G3_DREPO</name>